<sequence>MKIESSIPTTRTTSSTKLMAAVKYLINNLPRLTEFYSMVHWRKHRLHAYSGRQKLDQEMTNVFLDGGEKYNRKPGTQSRTSLHANRFRREPFSVHRKIPLLAIGDGFFQMTMRGTVPGMVARLRRTLKKAEQKHLLVMVQVNEAYTSKVCSKCYTKNMVNKKIDDGDYRLHSVLVCSDCNTTWNRDVNACNNIHHLAICLSQGADRPSIFCRLTTSNPATSQQQLQRLDKTIQ</sequence>
<evidence type="ECO:0000256" key="1">
    <source>
        <dbReference type="ARBA" id="ARBA00023125"/>
    </source>
</evidence>
<evidence type="ECO:0000259" key="2">
    <source>
        <dbReference type="Pfam" id="PF07282"/>
    </source>
</evidence>
<name>A0A1X2J2A6_9FUNG</name>
<feature type="domain" description="Cas12f1-like TNB" evidence="2">
    <location>
        <begin position="122"/>
        <end position="193"/>
    </location>
</feature>
<proteinExistence type="predicted"/>
<protein>
    <recommendedName>
        <fullName evidence="2">Cas12f1-like TNB domain-containing protein</fullName>
    </recommendedName>
</protein>
<evidence type="ECO:0000313" key="4">
    <source>
        <dbReference type="Proteomes" id="UP000193560"/>
    </source>
</evidence>
<reference evidence="3 4" key="1">
    <citation type="submission" date="2016-07" db="EMBL/GenBank/DDBJ databases">
        <title>Pervasive Adenine N6-methylation of Active Genes in Fungi.</title>
        <authorList>
            <consortium name="DOE Joint Genome Institute"/>
            <person name="Mondo S.J."/>
            <person name="Dannebaum R.O."/>
            <person name="Kuo R.C."/>
            <person name="Labutti K."/>
            <person name="Haridas S."/>
            <person name="Kuo A."/>
            <person name="Salamov A."/>
            <person name="Ahrendt S.R."/>
            <person name="Lipzen A."/>
            <person name="Sullivan W."/>
            <person name="Andreopoulos W.B."/>
            <person name="Clum A."/>
            <person name="Lindquist E."/>
            <person name="Daum C."/>
            <person name="Ramamoorthy G.K."/>
            <person name="Gryganskyi A."/>
            <person name="Culley D."/>
            <person name="Magnuson J.K."/>
            <person name="James T.Y."/>
            <person name="O'Malley M.A."/>
            <person name="Stajich J.E."/>
            <person name="Spatafora J.W."/>
            <person name="Visel A."/>
            <person name="Grigoriev I.V."/>
        </authorList>
    </citation>
    <scope>NUCLEOTIDE SEQUENCE [LARGE SCALE GENOMIC DNA]</scope>
    <source>
        <strain evidence="3 4">NRRL 1336</strain>
    </source>
</reference>
<dbReference type="OrthoDB" id="2224690at2759"/>
<dbReference type="GO" id="GO:0003677">
    <property type="term" value="F:DNA binding"/>
    <property type="evidence" value="ECO:0007669"/>
    <property type="project" value="UniProtKB-KW"/>
</dbReference>
<gene>
    <name evidence="3" type="ORF">BCR42DRAFT_6334</name>
</gene>
<dbReference type="InterPro" id="IPR010095">
    <property type="entry name" value="Cas12f1-like_TNB"/>
</dbReference>
<dbReference type="Proteomes" id="UP000193560">
    <property type="component" value="Unassembled WGS sequence"/>
</dbReference>
<evidence type="ECO:0000313" key="3">
    <source>
        <dbReference type="EMBL" id="ORZ25354.1"/>
    </source>
</evidence>
<keyword evidence="1" id="KW-0238">DNA-binding</keyword>
<comment type="caution">
    <text evidence="3">The sequence shown here is derived from an EMBL/GenBank/DDBJ whole genome shotgun (WGS) entry which is preliminary data.</text>
</comment>
<dbReference type="AlphaFoldDB" id="A0A1X2J2A6"/>
<dbReference type="Pfam" id="PF07282">
    <property type="entry name" value="Cas12f1-like_TNB"/>
    <property type="match status" value="1"/>
</dbReference>
<keyword evidence="4" id="KW-1185">Reference proteome</keyword>
<accession>A0A1X2J2A6</accession>
<dbReference type="EMBL" id="MCGE01000001">
    <property type="protein sequence ID" value="ORZ25354.1"/>
    <property type="molecule type" value="Genomic_DNA"/>
</dbReference>
<organism evidence="3 4">
    <name type="scientific">Absidia repens</name>
    <dbReference type="NCBI Taxonomy" id="90262"/>
    <lineage>
        <taxon>Eukaryota</taxon>
        <taxon>Fungi</taxon>
        <taxon>Fungi incertae sedis</taxon>
        <taxon>Mucoromycota</taxon>
        <taxon>Mucoromycotina</taxon>
        <taxon>Mucoromycetes</taxon>
        <taxon>Mucorales</taxon>
        <taxon>Cunninghamellaceae</taxon>
        <taxon>Absidia</taxon>
    </lineage>
</organism>
<dbReference type="STRING" id="90262.A0A1X2J2A6"/>